<feature type="region of interest" description="Disordered" evidence="1">
    <location>
        <begin position="1"/>
        <end position="30"/>
    </location>
</feature>
<gene>
    <name evidence="2" type="ORF">BU23DRAFT_423721</name>
</gene>
<dbReference type="Proteomes" id="UP000800036">
    <property type="component" value="Unassembled WGS sequence"/>
</dbReference>
<dbReference type="AlphaFoldDB" id="A0A6A5UWP7"/>
<protein>
    <submittedName>
        <fullName evidence="2">Uncharacterized protein</fullName>
    </submittedName>
</protein>
<name>A0A6A5UWP7_9PLEO</name>
<organism evidence="2 3">
    <name type="scientific">Bimuria novae-zelandiae CBS 107.79</name>
    <dbReference type="NCBI Taxonomy" id="1447943"/>
    <lineage>
        <taxon>Eukaryota</taxon>
        <taxon>Fungi</taxon>
        <taxon>Dikarya</taxon>
        <taxon>Ascomycota</taxon>
        <taxon>Pezizomycotina</taxon>
        <taxon>Dothideomycetes</taxon>
        <taxon>Pleosporomycetidae</taxon>
        <taxon>Pleosporales</taxon>
        <taxon>Massarineae</taxon>
        <taxon>Didymosphaeriaceae</taxon>
        <taxon>Bimuria</taxon>
    </lineage>
</organism>
<evidence type="ECO:0000256" key="1">
    <source>
        <dbReference type="SAM" id="MobiDB-lite"/>
    </source>
</evidence>
<evidence type="ECO:0000313" key="2">
    <source>
        <dbReference type="EMBL" id="KAF1969613.1"/>
    </source>
</evidence>
<feature type="compositionally biased region" description="Polar residues" evidence="1">
    <location>
        <begin position="21"/>
        <end position="30"/>
    </location>
</feature>
<reference evidence="2" key="1">
    <citation type="journal article" date="2020" name="Stud. Mycol.">
        <title>101 Dothideomycetes genomes: a test case for predicting lifestyles and emergence of pathogens.</title>
        <authorList>
            <person name="Haridas S."/>
            <person name="Albert R."/>
            <person name="Binder M."/>
            <person name="Bloem J."/>
            <person name="Labutti K."/>
            <person name="Salamov A."/>
            <person name="Andreopoulos B."/>
            <person name="Baker S."/>
            <person name="Barry K."/>
            <person name="Bills G."/>
            <person name="Bluhm B."/>
            <person name="Cannon C."/>
            <person name="Castanera R."/>
            <person name="Culley D."/>
            <person name="Daum C."/>
            <person name="Ezra D."/>
            <person name="Gonzalez J."/>
            <person name="Henrissat B."/>
            <person name="Kuo A."/>
            <person name="Liang C."/>
            <person name="Lipzen A."/>
            <person name="Lutzoni F."/>
            <person name="Magnuson J."/>
            <person name="Mondo S."/>
            <person name="Nolan M."/>
            <person name="Ohm R."/>
            <person name="Pangilinan J."/>
            <person name="Park H.-J."/>
            <person name="Ramirez L."/>
            <person name="Alfaro M."/>
            <person name="Sun H."/>
            <person name="Tritt A."/>
            <person name="Yoshinaga Y."/>
            <person name="Zwiers L.-H."/>
            <person name="Turgeon B."/>
            <person name="Goodwin S."/>
            <person name="Spatafora J."/>
            <person name="Crous P."/>
            <person name="Grigoriev I."/>
        </authorList>
    </citation>
    <scope>NUCLEOTIDE SEQUENCE</scope>
    <source>
        <strain evidence="2">CBS 107.79</strain>
    </source>
</reference>
<feature type="non-terminal residue" evidence="2">
    <location>
        <position position="1"/>
    </location>
</feature>
<dbReference type="OrthoDB" id="2740448at2759"/>
<keyword evidence="3" id="KW-1185">Reference proteome</keyword>
<sequence length="164" mass="18606">PSPAPPSSETEPSSPLMEPETAQQPTVQDTRANKPLWYKLNLFIYHLLTFRSHPDVRARLDSIIAPDYIGLPYFPDEEAALLRSVPVELSSPETNSVTRETLQDSLDWLFKGESMEKREGRMRENGEHQVCTAHDLEPVFVEVFGVVGRGLRKDKTFLKAVKWG</sequence>
<feature type="compositionally biased region" description="Low complexity" evidence="1">
    <location>
        <begin position="7"/>
        <end position="20"/>
    </location>
</feature>
<accession>A0A6A5UWP7</accession>
<proteinExistence type="predicted"/>
<dbReference type="EMBL" id="ML976707">
    <property type="protein sequence ID" value="KAF1969613.1"/>
    <property type="molecule type" value="Genomic_DNA"/>
</dbReference>
<feature type="non-terminal residue" evidence="2">
    <location>
        <position position="164"/>
    </location>
</feature>
<evidence type="ECO:0000313" key="3">
    <source>
        <dbReference type="Proteomes" id="UP000800036"/>
    </source>
</evidence>